<feature type="domain" description="Alpha/beta hydrolase" evidence="1">
    <location>
        <begin position="13"/>
        <end position="458"/>
    </location>
</feature>
<protein>
    <recommendedName>
        <fullName evidence="1">Alpha/beta hydrolase domain-containing protein</fullName>
    </recommendedName>
</protein>
<proteinExistence type="predicted"/>
<keyword evidence="3" id="KW-1185">Reference proteome</keyword>
<dbReference type="AlphaFoldDB" id="A0A7D3VZU8"/>
<dbReference type="Proteomes" id="UP000501240">
    <property type="component" value="Chromosome"/>
</dbReference>
<evidence type="ECO:0000259" key="1">
    <source>
        <dbReference type="Pfam" id="PF20091"/>
    </source>
</evidence>
<dbReference type="InterPro" id="IPR045394">
    <property type="entry name" value="Abhydrolase_dom"/>
</dbReference>
<sequence>MDIRLVDGPPSLISTFFDLGESGYTAAEFFASGEATAYEPAGGTGDDGVWPVRPGRRAPFTTRLVVYRPADPAAFGGTVVVEWLNVSSGADAPAGWLTLHRQLIRDGAAWIGVSAQRDSIDGESLFSRLSGTEGDFSSIILPPLKKTDPERYASLDHPGNAFSFDMFAQVGGLARQEGGVLGPLRASRVLAVGQSQSAAHLVTFVNAVAPVAGGYDGYLIHGRPGRPAFLDGTRWETREGRVRIRTDGDAPVITLQSETDVAGLLRSAGSRQPDGERFRLWEVAGTAHADTYTIDAAFRDSGRRRPEELAAMLAPRSAPLGAEFPLPINSGPQQHYVAQAAIAALDRWVRTGAPPASAGRLALEPGEPVRLRLDGHGIATGGVRTPWVDVPVAVLSGLGQEAAPGAALLFGSTRPFGAATLRRLYPRGADDYLPAFRGAAERAVAAGFLLAGDLDEIIGLAAASFPSA</sequence>
<accession>A0A7D3VZU8</accession>
<gene>
    <name evidence="2" type="ORF">ACTIVE_8623</name>
</gene>
<name>A0A7D3VZU8_ACTVE</name>
<organism evidence="2 3">
    <name type="scientific">Actinomadura verrucosospora</name>
    <dbReference type="NCBI Taxonomy" id="46165"/>
    <lineage>
        <taxon>Bacteria</taxon>
        <taxon>Bacillati</taxon>
        <taxon>Actinomycetota</taxon>
        <taxon>Actinomycetes</taxon>
        <taxon>Streptosporangiales</taxon>
        <taxon>Thermomonosporaceae</taxon>
        <taxon>Actinomadura</taxon>
    </lineage>
</organism>
<evidence type="ECO:0000313" key="2">
    <source>
        <dbReference type="EMBL" id="QKG26970.1"/>
    </source>
</evidence>
<evidence type="ECO:0000313" key="3">
    <source>
        <dbReference type="Proteomes" id="UP000501240"/>
    </source>
</evidence>
<dbReference type="Pfam" id="PF20091">
    <property type="entry name" value="Abhydrolase_10"/>
    <property type="match status" value="1"/>
</dbReference>
<dbReference type="RefSeq" id="WP_173100325.1">
    <property type="nucleotide sequence ID" value="NZ_CP053892.1"/>
</dbReference>
<reference evidence="2 3" key="1">
    <citation type="submission" date="2020-05" db="EMBL/GenBank/DDBJ databases">
        <title>Actinomadura verrucosospora NRRL-B18236 (PFL_A860) Genome sequencing and assembly.</title>
        <authorList>
            <person name="Samborskyy M."/>
        </authorList>
    </citation>
    <scope>NUCLEOTIDE SEQUENCE [LARGE SCALE GENOMIC DNA]</scope>
    <source>
        <strain evidence="2 3">NRRL:B18236</strain>
    </source>
</reference>
<dbReference type="EMBL" id="CP053892">
    <property type="protein sequence ID" value="QKG26970.1"/>
    <property type="molecule type" value="Genomic_DNA"/>
</dbReference>